<keyword evidence="9" id="KW-1185">Reference proteome</keyword>
<comment type="subcellular location">
    <subcellularLocation>
        <location evidence="1 6">Secreted</location>
    </subcellularLocation>
</comment>
<organism evidence="7">
    <name type="scientific">Solanum lycopersicum</name>
    <name type="common">Tomato</name>
    <name type="synonym">Lycopersicon esculentum</name>
    <dbReference type="NCBI Taxonomy" id="4081"/>
    <lineage>
        <taxon>Eukaryota</taxon>
        <taxon>Viridiplantae</taxon>
        <taxon>Streptophyta</taxon>
        <taxon>Embryophyta</taxon>
        <taxon>Tracheophyta</taxon>
        <taxon>Spermatophyta</taxon>
        <taxon>Magnoliopsida</taxon>
        <taxon>eudicotyledons</taxon>
        <taxon>Gunneridae</taxon>
        <taxon>Pentapetalae</taxon>
        <taxon>asterids</taxon>
        <taxon>lamiids</taxon>
        <taxon>Solanales</taxon>
        <taxon>Solanaceae</taxon>
        <taxon>Solanoideae</taxon>
        <taxon>Solaneae</taxon>
        <taxon>Solanum</taxon>
        <taxon>Solanum subgen. Lycopersicon</taxon>
    </lineage>
</organism>
<dbReference type="EMBL" id="AJ409010">
    <property type="protein sequence ID" value="CAC29426.1"/>
    <property type="molecule type" value="mRNA"/>
</dbReference>
<dbReference type="EnsemblPlants" id="Solyc09g091300.1.1">
    <property type="protein sequence ID" value="Solyc09g091300.1.1.1"/>
    <property type="gene ID" value="Solyc09g091300.1"/>
</dbReference>
<accession>Q9AVU9</accession>
<dbReference type="GeneID" id="543780"/>
<feature type="chain" id="PRO_5014589280" description="S-protein homolog" evidence="6">
    <location>
        <begin position="24"/>
        <end position="148"/>
    </location>
</feature>
<protein>
    <recommendedName>
        <fullName evidence="6">S-protein homolog</fullName>
    </recommendedName>
</protein>
<dbReference type="PaxDb" id="4081-Solyc09g091300.1.1"/>
<dbReference type="PANTHER" id="PTHR31232:SF108">
    <property type="entry name" value="S-PROTEIN HOMOLOG"/>
    <property type="match status" value="1"/>
</dbReference>
<dbReference type="InterPro" id="IPR010264">
    <property type="entry name" value="Self-incomp_S1"/>
</dbReference>
<dbReference type="Pfam" id="PF05938">
    <property type="entry name" value="Self-incomp_S1"/>
    <property type="match status" value="1"/>
</dbReference>
<dbReference type="KEGG" id="sly:543780"/>
<evidence type="ECO:0000256" key="2">
    <source>
        <dbReference type="ARBA" id="ARBA00005581"/>
    </source>
</evidence>
<dbReference type="GO" id="GO:0005576">
    <property type="term" value="C:extracellular region"/>
    <property type="evidence" value="ECO:0007669"/>
    <property type="project" value="UniProtKB-SubCell"/>
</dbReference>
<dbReference type="HOGENOM" id="CLU_125658_1_0_1"/>
<evidence type="ECO:0000313" key="9">
    <source>
        <dbReference type="Proteomes" id="UP000004994"/>
    </source>
</evidence>
<dbReference type="OMA" id="CKWEVRQ"/>
<reference evidence="7" key="2">
    <citation type="journal article" date="2002" name="Sex. Plant Reprod.">
        <title>Sequencing and characterization of tomato genes putatively involved in fruit set and early development.</title>
        <authorList>
            <person name="Testa G."/>
            <person name="Caccia R."/>
            <person name="Tilesi F."/>
            <person name="Soressi G.P."/>
            <person name="Mazzucato A."/>
        </authorList>
    </citation>
    <scope>NUCLEOTIDE SEQUENCE</scope>
    <source>
        <tissue evidence="7">Ovary</tissue>
    </source>
</reference>
<evidence type="ECO:0000313" key="8">
    <source>
        <dbReference type="EnsemblPlants" id="Solyc09g091300.1.1.1"/>
    </source>
</evidence>
<keyword evidence="5 6" id="KW-0732">Signal</keyword>
<gene>
    <name evidence="7 8" type="primary">sph1</name>
</gene>
<dbReference type="OrthoDB" id="1289429at2759"/>
<proteinExistence type="evidence at transcript level"/>
<reference evidence="8" key="3">
    <citation type="journal article" date="2012" name="Nature">
        <title>The tomato genome sequence provides insights into fleshy fruit evolution.</title>
        <authorList>
            <consortium name="Tomato Genome Consortium"/>
        </authorList>
    </citation>
    <scope>NUCLEOTIDE SEQUENCE [LARGE SCALE GENOMIC DNA]</scope>
    <source>
        <strain evidence="8">cv. Heinz 1706</strain>
    </source>
</reference>
<keyword evidence="4 6" id="KW-0964">Secreted</keyword>
<name>Q9AVU9_SOLLC</name>
<evidence type="ECO:0000256" key="4">
    <source>
        <dbReference type="ARBA" id="ARBA00022525"/>
    </source>
</evidence>
<dbReference type="PANTHER" id="PTHR31232">
    <property type="match status" value="1"/>
</dbReference>
<evidence type="ECO:0000256" key="6">
    <source>
        <dbReference type="RuleBase" id="RU367044"/>
    </source>
</evidence>
<dbReference type="RefSeq" id="NP_001233962.1">
    <property type="nucleotide sequence ID" value="NM_001247033.2"/>
</dbReference>
<feature type="signal peptide" evidence="6">
    <location>
        <begin position="1"/>
        <end position="23"/>
    </location>
</feature>
<evidence type="ECO:0000256" key="5">
    <source>
        <dbReference type="ARBA" id="ARBA00022729"/>
    </source>
</evidence>
<dbReference type="eggNOG" id="ENOG502SVF6">
    <property type="taxonomic scope" value="Eukaryota"/>
</dbReference>
<reference evidence="8" key="4">
    <citation type="submission" date="2018-04" db="EMBL/GenBank/DDBJ databases">
        <title>Improving the tomato reference genome and annotation using full-length BACs and diverse expression resources.</title>
        <authorList>
            <person name="Hosmani P.S."/>
            <person name="Flores M."/>
            <person name="Geest H.V."/>
            <person name="Sanchez-Perez G."/>
            <person name="Rombauts S."/>
            <person name="Maumus F."/>
            <person name="Mueller L.A."/>
            <person name="Saha S."/>
        </authorList>
    </citation>
    <scope>NUCLEOTIDE SEQUENCE [LARGE SCALE GENOMIC DNA]</scope>
    <source>
        <strain evidence="8">cv. Heinz 1706</strain>
    </source>
</reference>
<dbReference type="GO" id="GO:0060320">
    <property type="term" value="P:rejection of self pollen"/>
    <property type="evidence" value="ECO:0007669"/>
    <property type="project" value="UniProtKB-KW"/>
</dbReference>
<reference evidence="8" key="5">
    <citation type="submission" date="2019-01" db="UniProtKB">
        <authorList>
            <consortium name="EnsemblPlants"/>
        </authorList>
    </citation>
    <scope>IDENTIFICATION</scope>
    <source>
        <strain evidence="8">cv. Heinz 1706</strain>
    </source>
</reference>
<dbReference type="AlphaFoldDB" id="Q9AVU9"/>
<keyword evidence="3 6" id="KW-0713">Self-incompatibility</keyword>
<dbReference type="Proteomes" id="UP000004994">
    <property type="component" value="Chromosome 9"/>
</dbReference>
<evidence type="ECO:0000256" key="1">
    <source>
        <dbReference type="ARBA" id="ARBA00004613"/>
    </source>
</evidence>
<reference evidence="7" key="1">
    <citation type="thesis" date="1998" institute="Department of Genetics and Molecular Biology" country="University of Rome &quot;La Sapienza&quot;, Rome, Italy">
        <authorList>
            <person name="Giuseppe T."/>
        </authorList>
    </citation>
    <scope>NUCLEOTIDE SEQUENCE</scope>
    <source>
        <tissue evidence="7">Ovary</tissue>
    </source>
</reference>
<evidence type="ECO:0000313" key="7">
    <source>
        <dbReference type="EMBL" id="CAC29426.1"/>
    </source>
</evidence>
<evidence type="ECO:0000256" key="3">
    <source>
        <dbReference type="ARBA" id="ARBA00022471"/>
    </source>
</evidence>
<comment type="similarity">
    <text evidence="2 6">Belongs to the plant self-incompatibility (S1) protein family.</text>
</comment>
<dbReference type="Gramene" id="Solyc09g091300.1.1">
    <property type="protein sequence ID" value="Solyc09g091300.1.1.1"/>
    <property type="gene ID" value="Solyc09g091300.1"/>
</dbReference>
<sequence>MTLYFNIFFFLLLITPNLDLSLAENCFILPSYEVHIINKLPTNTSQLQVHCTSKDDETRNAYLNIDEDLHWSFCESFFGNTSFFCNFWWGSMNKSITVFDDPGTCVHSGQYTNYHYSCKWEVRQDGFYLEMFNYKNMTYFMDHISDWS</sequence>